<evidence type="ECO:0000256" key="6">
    <source>
        <dbReference type="ARBA" id="ARBA00023136"/>
    </source>
</evidence>
<dbReference type="InterPro" id="IPR037066">
    <property type="entry name" value="Plug_dom_sf"/>
</dbReference>
<feature type="domain" description="TonB-dependent receptor plug" evidence="12">
    <location>
        <begin position="97"/>
        <end position="199"/>
    </location>
</feature>
<feature type="signal peptide" evidence="10">
    <location>
        <begin position="1"/>
        <end position="22"/>
    </location>
</feature>
<dbReference type="PANTHER" id="PTHR30069">
    <property type="entry name" value="TONB-DEPENDENT OUTER MEMBRANE RECEPTOR"/>
    <property type="match status" value="1"/>
</dbReference>
<dbReference type="PANTHER" id="PTHR30069:SF36">
    <property type="entry name" value="BLL6948 PROTEIN"/>
    <property type="match status" value="1"/>
</dbReference>
<dbReference type="Pfam" id="PF00593">
    <property type="entry name" value="TonB_dep_Rec_b-barrel"/>
    <property type="match status" value="1"/>
</dbReference>
<dbReference type="AlphaFoldDB" id="A0A3G8MAD8"/>
<keyword evidence="13" id="KW-0614">Plasmid</keyword>
<evidence type="ECO:0000256" key="7">
    <source>
        <dbReference type="ARBA" id="ARBA00023237"/>
    </source>
</evidence>
<feature type="chain" id="PRO_5018124865" evidence="10">
    <location>
        <begin position="23"/>
        <end position="822"/>
    </location>
</feature>
<dbReference type="GO" id="GO:0044718">
    <property type="term" value="P:siderophore transmembrane transport"/>
    <property type="evidence" value="ECO:0007669"/>
    <property type="project" value="TreeGrafter"/>
</dbReference>
<keyword evidence="2" id="KW-0813">Transport</keyword>
<name>A0A3G8MAD8_9HYPH</name>
<geneLocation type="plasmid" evidence="14">
    <name>pgw6_1</name>
</geneLocation>
<gene>
    <name evidence="13" type="ORF">EHO51_18565</name>
</gene>
<dbReference type="InterPro" id="IPR000531">
    <property type="entry name" value="Beta-barrel_TonB"/>
</dbReference>
<dbReference type="Gene3D" id="2.170.130.10">
    <property type="entry name" value="TonB-dependent receptor, plug domain"/>
    <property type="match status" value="1"/>
</dbReference>
<evidence type="ECO:0000313" key="13">
    <source>
        <dbReference type="EMBL" id="AZG78837.1"/>
    </source>
</evidence>
<comment type="subcellular location">
    <subcellularLocation>
        <location evidence="1">Cell outer membrane</location>
        <topology evidence="1">Multi-pass membrane protein</topology>
    </subcellularLocation>
</comment>
<dbReference type="InterPro" id="IPR036942">
    <property type="entry name" value="Beta-barrel_TonB_sf"/>
</dbReference>
<comment type="similarity">
    <text evidence="8">Belongs to the TonB-dependent receptor family.</text>
</comment>
<dbReference type="Proteomes" id="UP000273982">
    <property type="component" value="Plasmid pGW6_1"/>
</dbReference>
<keyword evidence="6 8" id="KW-0472">Membrane</keyword>
<evidence type="ECO:0000313" key="14">
    <source>
        <dbReference type="Proteomes" id="UP000273982"/>
    </source>
</evidence>
<dbReference type="KEGG" id="mros:EHO51_18565"/>
<keyword evidence="7" id="KW-0998">Cell outer membrane</keyword>
<evidence type="ECO:0000256" key="2">
    <source>
        <dbReference type="ARBA" id="ARBA00022448"/>
    </source>
</evidence>
<evidence type="ECO:0000256" key="9">
    <source>
        <dbReference type="SAM" id="MobiDB-lite"/>
    </source>
</evidence>
<feature type="compositionally biased region" description="Basic residues" evidence="9">
    <location>
        <begin position="40"/>
        <end position="49"/>
    </location>
</feature>
<sequence length="822" mass="90766">MNRRLLTSTSRFVLIVSLASFAGDALAQTALPTINVGGHAARRTTHRQAARPQGPARPTTLVEVAPGPSSEQDTALGPKIDYPTGPKEMNSSSERFFTGGQVNAIPFYRPGEALEVVPGLAVTQHSGEGKANQYFLRGFDLDHGTDLALYLDGMPINMRTHGHGQGWADANFIMPELLASVDARKGPYNVEDGDFSNAGTIRMQYLNRVPTGVFTTSAGEFGFARQFGMKSWAFMDGDILGAAEASIYDGPWVVPNRARKVNAVLRWIRGAEADGVGITGMAYANRWNSTDQIPLRAVEQGLMSRWGTMNPTDGGDATRFSISGHWSQLSETNYSRIEGYAVHSTLDLFSDFTYFLSHPVLGDQFRQFDRRTILGSNGIHGIKFNVAETPFELRFGYQTRWDDIRVGLQDTYVRRPYDTVRNDRVGEANFSLFSDIKTKWTPWLTTVVGTRWDYYWASVGGIQTYLASPIVGFVGDNPAQPVRLWTAPFNNGASTGQLLSPKASVIINPFDDKTDFYLNFGRGFHSTDARGTTQTFSTTEASDDLGYVFAQRRPLLSPSTGAEVGMKTRAIDNLESALTLFWIQLQSENVFAGDEGNTVFGPPSRRIGFEFTNHYRPFSWLGFEGDLTMTDARFLGFDKDQADLYLQLLQPDALPWGTFLGNKPGNFLINAAPIIATAVLELGEPTGWFGALKYRYIGPRALTQDGFFKSPAIGTVNARIGYRWKEGWKFQLDVFNMLNSRSMSIAYGYGSLIGTDLLYQACNGLIAVPVTGANCGVGRMDIHAHPIEPPAWRLTFGGPIETDPSVKGPDLMEPFNLVKFWE</sequence>
<dbReference type="InterPro" id="IPR012910">
    <property type="entry name" value="Plug_dom"/>
</dbReference>
<dbReference type="InterPro" id="IPR039426">
    <property type="entry name" value="TonB-dep_rcpt-like"/>
</dbReference>
<dbReference type="GO" id="GO:0009279">
    <property type="term" value="C:cell outer membrane"/>
    <property type="evidence" value="ECO:0007669"/>
    <property type="project" value="UniProtKB-SubCell"/>
</dbReference>
<evidence type="ECO:0000256" key="1">
    <source>
        <dbReference type="ARBA" id="ARBA00004571"/>
    </source>
</evidence>
<keyword evidence="4" id="KW-0812">Transmembrane</keyword>
<protein>
    <submittedName>
        <fullName evidence="13">TonB-dependent receptor</fullName>
    </submittedName>
</protein>
<evidence type="ECO:0000259" key="11">
    <source>
        <dbReference type="Pfam" id="PF00593"/>
    </source>
</evidence>
<feature type="region of interest" description="Disordered" evidence="9">
    <location>
        <begin position="39"/>
        <end position="87"/>
    </location>
</feature>
<dbReference type="SUPFAM" id="SSF56935">
    <property type="entry name" value="Porins"/>
    <property type="match status" value="1"/>
</dbReference>
<evidence type="ECO:0000256" key="4">
    <source>
        <dbReference type="ARBA" id="ARBA00022692"/>
    </source>
</evidence>
<evidence type="ECO:0000256" key="3">
    <source>
        <dbReference type="ARBA" id="ARBA00022452"/>
    </source>
</evidence>
<accession>A0A3G8MAD8</accession>
<dbReference type="EMBL" id="CP034087">
    <property type="protein sequence ID" value="AZG78837.1"/>
    <property type="molecule type" value="Genomic_DNA"/>
</dbReference>
<dbReference type="GO" id="GO:0015344">
    <property type="term" value="F:siderophore uptake transmembrane transporter activity"/>
    <property type="evidence" value="ECO:0007669"/>
    <property type="project" value="TreeGrafter"/>
</dbReference>
<organism evidence="13 14">
    <name type="scientific">Methylocystis rosea</name>
    <dbReference type="NCBI Taxonomy" id="173366"/>
    <lineage>
        <taxon>Bacteria</taxon>
        <taxon>Pseudomonadati</taxon>
        <taxon>Pseudomonadota</taxon>
        <taxon>Alphaproteobacteria</taxon>
        <taxon>Hyphomicrobiales</taxon>
        <taxon>Methylocystaceae</taxon>
        <taxon>Methylocystis</taxon>
    </lineage>
</organism>
<keyword evidence="3" id="KW-1134">Transmembrane beta strand</keyword>
<evidence type="ECO:0000259" key="12">
    <source>
        <dbReference type="Pfam" id="PF07715"/>
    </source>
</evidence>
<evidence type="ECO:0000256" key="5">
    <source>
        <dbReference type="ARBA" id="ARBA00023077"/>
    </source>
</evidence>
<keyword evidence="10" id="KW-0732">Signal</keyword>
<evidence type="ECO:0000256" key="10">
    <source>
        <dbReference type="SAM" id="SignalP"/>
    </source>
</evidence>
<feature type="domain" description="TonB-dependent receptor-like beta-barrel" evidence="11">
    <location>
        <begin position="306"/>
        <end position="736"/>
    </location>
</feature>
<keyword evidence="13" id="KW-0675">Receptor</keyword>
<dbReference type="Gene3D" id="2.40.170.20">
    <property type="entry name" value="TonB-dependent receptor, beta-barrel domain"/>
    <property type="match status" value="1"/>
</dbReference>
<reference evidence="13 14" key="1">
    <citation type="submission" date="2018-11" db="EMBL/GenBank/DDBJ databases">
        <title>Genome squencing of methanotrophic bacteria isolated from alkaline groundwater in Korea.</title>
        <authorList>
            <person name="Nguyen L.N."/>
        </authorList>
    </citation>
    <scope>NUCLEOTIDE SEQUENCE [LARGE SCALE GENOMIC DNA]</scope>
    <source>
        <strain evidence="13 14">GW6</strain>
        <plasmid evidence="14">pgw6_1</plasmid>
    </source>
</reference>
<keyword evidence="5 8" id="KW-0798">TonB box</keyword>
<evidence type="ECO:0000256" key="8">
    <source>
        <dbReference type="RuleBase" id="RU003357"/>
    </source>
</evidence>
<dbReference type="Pfam" id="PF07715">
    <property type="entry name" value="Plug"/>
    <property type="match status" value="1"/>
</dbReference>
<proteinExistence type="inferred from homology"/>